<evidence type="ECO:0000313" key="1">
    <source>
        <dbReference type="EMBL" id="EEG48604.1"/>
    </source>
</evidence>
<dbReference type="AlphaFoldDB" id="C0CNQ6"/>
<protein>
    <submittedName>
        <fullName evidence="1">Uncharacterized protein</fullName>
    </submittedName>
</protein>
<gene>
    <name evidence="1" type="ORF">RUMHYD_02499</name>
</gene>
<keyword evidence="2" id="KW-1185">Reference proteome</keyword>
<dbReference type="EMBL" id="ACBZ01000135">
    <property type="protein sequence ID" value="EEG48604.1"/>
    <property type="molecule type" value="Genomic_DNA"/>
</dbReference>
<dbReference type="PATRIC" id="fig|476272.21.peg.1929"/>
<dbReference type="Proteomes" id="UP000003100">
    <property type="component" value="Unassembled WGS sequence"/>
</dbReference>
<organism evidence="1 2">
    <name type="scientific">Blautia hydrogenotrophica (strain DSM 10507 / JCM 14656 / S5a33)</name>
    <name type="common">Ruminococcus hydrogenotrophicus</name>
    <dbReference type="NCBI Taxonomy" id="476272"/>
    <lineage>
        <taxon>Bacteria</taxon>
        <taxon>Bacillati</taxon>
        <taxon>Bacillota</taxon>
        <taxon>Clostridia</taxon>
        <taxon>Lachnospirales</taxon>
        <taxon>Lachnospiraceae</taxon>
        <taxon>Blautia</taxon>
    </lineage>
</organism>
<reference evidence="1 2" key="2">
    <citation type="submission" date="2009-02" db="EMBL/GenBank/DDBJ databases">
        <title>Draft genome sequence of Blautia hydrogenotrophica DSM 10507 (Ruminococcus hydrogenotrophicus DSM 10507).</title>
        <authorList>
            <person name="Sudarsanam P."/>
            <person name="Ley R."/>
            <person name="Guruge J."/>
            <person name="Turnbaugh P.J."/>
            <person name="Mahowald M."/>
            <person name="Liep D."/>
            <person name="Gordon J."/>
        </authorList>
    </citation>
    <scope>NUCLEOTIDE SEQUENCE [LARGE SCALE GENOMIC DNA]</scope>
    <source>
        <strain evidence="2">DSM 10507 / JCM 14656 / S5a33</strain>
    </source>
</reference>
<comment type="caution">
    <text evidence="1">The sequence shown here is derived from an EMBL/GenBank/DDBJ whole genome shotgun (WGS) entry which is preliminary data.</text>
</comment>
<sequence length="48" mass="5633">MERKEKNLRKLYKTVEMEKVLSIIEVRKRCGAAGDERNDQSCIIIHLS</sequence>
<reference evidence="1 2" key="1">
    <citation type="submission" date="2009-01" db="EMBL/GenBank/DDBJ databases">
        <authorList>
            <person name="Fulton L."/>
            <person name="Clifton S."/>
            <person name="Fulton B."/>
            <person name="Xu J."/>
            <person name="Minx P."/>
            <person name="Pepin K.H."/>
            <person name="Johnson M."/>
            <person name="Bhonagiri V."/>
            <person name="Nash W.E."/>
            <person name="Mardis E.R."/>
            <person name="Wilson R.K."/>
        </authorList>
    </citation>
    <scope>NUCLEOTIDE SEQUENCE [LARGE SCALE GENOMIC DNA]</scope>
    <source>
        <strain evidence="2">DSM 10507 / JCM 14656 / S5a33</strain>
    </source>
</reference>
<accession>C0CNQ6</accession>
<dbReference type="HOGENOM" id="CLU_3150033_0_0_9"/>
<proteinExistence type="predicted"/>
<name>C0CNQ6_BLAHS</name>
<evidence type="ECO:0000313" key="2">
    <source>
        <dbReference type="Proteomes" id="UP000003100"/>
    </source>
</evidence>